<evidence type="ECO:0000313" key="1">
    <source>
        <dbReference type="Proteomes" id="UP000694863"/>
    </source>
</evidence>
<name>A0AC55D2W4_ECHTE</name>
<proteinExistence type="predicted"/>
<accession>A0AC55D2W4</accession>
<dbReference type="Proteomes" id="UP000694863">
    <property type="component" value="Unplaced"/>
</dbReference>
<reference evidence="2" key="1">
    <citation type="submission" date="2025-08" db="UniProtKB">
        <authorList>
            <consortium name="RefSeq"/>
        </authorList>
    </citation>
    <scope>IDENTIFICATION</scope>
</reference>
<sequence>MSSRNPPTLCELAIQSMLQDEATTIACLDWLPTALFPPLFKAAVAGGHSGIVKAMVASWPFIRLPLGALMKPGSSHQSTLKAALDGLDNLLSQKVQPRRCKLMALDLRLDTVTNFWNVFGTQSSTSEPSLQTPTTPQSWSKAQEGDHSGSVEKHQSLGRLEVLTDLCFQEAFPDKLLTFLIERVMERKGLPHLRCRKLQFIGTTSLLPVFGDILNMVQLDAVQEVEMHCSWDLHSLNLFAPHLAQMVHLNTLHLSGIFLNCAMFCQENEVANLLAQFTSPFLGLHHLQHLILDSVFLKNCLHKLLGCLQTPLETLRISHCSLVASDSTCLSLCACTSQLRSLGLSDVFRGGVSHAFLPGLLRRVSATLTHLHLAACGITDSELRALQPALGLCSQLSTLVLCGNSVSMAALQALLQHTIPLCKFTLLELPVPLHCYVGSQSSLLWGSLVYVIEDLKLTLQPLRPCSVIFSPKHDSSSWDTIIIHLYS</sequence>
<dbReference type="RefSeq" id="XP_045146089.1">
    <property type="nucleotide sequence ID" value="XM_045290154.1"/>
</dbReference>
<evidence type="ECO:0000313" key="2">
    <source>
        <dbReference type="RefSeq" id="XP_045146089.1"/>
    </source>
</evidence>
<keyword evidence="1" id="KW-1185">Reference proteome</keyword>
<protein>
    <submittedName>
        <fullName evidence="2">Melanoma antigen preferentially expressed in tumors-like</fullName>
    </submittedName>
</protein>
<gene>
    <name evidence="2" type="primary">LOC101639089</name>
</gene>
<organism evidence="1 2">
    <name type="scientific">Echinops telfairi</name>
    <name type="common">Lesser hedgehog tenrec</name>
    <dbReference type="NCBI Taxonomy" id="9371"/>
    <lineage>
        <taxon>Eukaryota</taxon>
        <taxon>Metazoa</taxon>
        <taxon>Chordata</taxon>
        <taxon>Craniata</taxon>
        <taxon>Vertebrata</taxon>
        <taxon>Euteleostomi</taxon>
        <taxon>Mammalia</taxon>
        <taxon>Eutheria</taxon>
        <taxon>Afrotheria</taxon>
        <taxon>Tenrecidae</taxon>
        <taxon>Tenrecinae</taxon>
        <taxon>Echinops</taxon>
    </lineage>
</organism>